<dbReference type="EMBL" id="VMRY01000020">
    <property type="protein sequence ID" value="TVT56667.1"/>
    <property type="molecule type" value="Genomic_DNA"/>
</dbReference>
<organism evidence="9 10">
    <name type="scientific">Sedimenticola thiotaurini</name>
    <dbReference type="NCBI Taxonomy" id="1543721"/>
    <lineage>
        <taxon>Bacteria</taxon>
        <taxon>Pseudomonadati</taxon>
        <taxon>Pseudomonadota</taxon>
        <taxon>Gammaproteobacteria</taxon>
        <taxon>Chromatiales</taxon>
        <taxon>Sedimenticolaceae</taxon>
        <taxon>Sedimenticola</taxon>
    </lineage>
</organism>
<comment type="similarity">
    <text evidence="2 7">Belongs to the PqqB family.</text>
</comment>
<evidence type="ECO:0000256" key="7">
    <source>
        <dbReference type="HAMAP-Rule" id="MF_00653"/>
    </source>
</evidence>
<dbReference type="InterPro" id="IPR001279">
    <property type="entry name" value="Metallo-B-lactamas"/>
</dbReference>
<comment type="function">
    <text evidence="7">May be involved in the transport of PQQ or its precursor to the periplasm.</text>
</comment>
<sequence>MRFLVLGSAAGGGFPQWNCNCDNCQRARSGDPLAKSRSQSSLAVSADDANWFLLNASPDLRQQIADNPLLHPKSGKRHSPIQGAVLTNADVDHIGGLLTLRESQPLNIYATQRVHKVLRDNSLFNILNPAFVERINVPFEQQFELKAADGSPSGINLTVFPVPGKVALYLENEAAGPNFGSVAEDTIGLRISSADADRVAYYLPGCSSLPPQLGERIAGADLVFFDGTTWTDNEMITTGVGHKTGQRMGHMSMSGDDGSIAAFSDLQIERRLYIHINNTNPVLLDNSPERAKAEQAGWEIGFDGMEIIL</sequence>
<evidence type="ECO:0000256" key="4">
    <source>
        <dbReference type="ARBA" id="ARBA00022448"/>
    </source>
</evidence>
<dbReference type="NCBIfam" id="TIGR02108">
    <property type="entry name" value="PQQ_syn_pqqB"/>
    <property type="match status" value="1"/>
</dbReference>
<dbReference type="InterPro" id="IPR036866">
    <property type="entry name" value="RibonucZ/Hydroxyglut_hydro"/>
</dbReference>
<evidence type="ECO:0000256" key="3">
    <source>
        <dbReference type="ARBA" id="ARBA00015084"/>
    </source>
</evidence>
<evidence type="ECO:0000313" key="9">
    <source>
        <dbReference type="EMBL" id="TVT56667.1"/>
    </source>
</evidence>
<dbReference type="PANTHER" id="PTHR42663">
    <property type="entry name" value="HYDROLASE C777.06C-RELATED-RELATED"/>
    <property type="match status" value="1"/>
</dbReference>
<comment type="pathway">
    <text evidence="1 7">Cofactor biosynthesis; pyrroloquinoline quinone biosynthesis.</text>
</comment>
<keyword evidence="4 7" id="KW-0813">Transport</keyword>
<dbReference type="GO" id="GO:0018189">
    <property type="term" value="P:pyrroloquinoline quinone biosynthetic process"/>
    <property type="evidence" value="ECO:0007669"/>
    <property type="project" value="UniProtKB-UniRule"/>
</dbReference>
<evidence type="ECO:0000259" key="8">
    <source>
        <dbReference type="Pfam" id="PF12706"/>
    </source>
</evidence>
<dbReference type="Gene3D" id="3.60.15.10">
    <property type="entry name" value="Ribonuclease Z/Hydroxyacylglutathione hydrolase-like"/>
    <property type="match status" value="1"/>
</dbReference>
<keyword evidence="5 7" id="KW-0884">PQQ biosynthesis</keyword>
<evidence type="ECO:0000256" key="5">
    <source>
        <dbReference type="ARBA" id="ARBA00022905"/>
    </source>
</evidence>
<dbReference type="InterPro" id="IPR011842">
    <property type="entry name" value="PQQ_synth_PqqB"/>
</dbReference>
<dbReference type="Proteomes" id="UP000317355">
    <property type="component" value="Unassembled WGS sequence"/>
</dbReference>
<protein>
    <recommendedName>
        <fullName evidence="3 7">Coenzyme PQQ synthesis protein B</fullName>
    </recommendedName>
    <alternativeName>
        <fullName evidence="6 7">Pyrroloquinoline quinone biosynthesis protein B</fullName>
    </alternativeName>
</protein>
<evidence type="ECO:0000313" key="10">
    <source>
        <dbReference type="Proteomes" id="UP000317355"/>
    </source>
</evidence>
<dbReference type="SUPFAM" id="SSF56281">
    <property type="entry name" value="Metallo-hydrolase/oxidoreductase"/>
    <property type="match status" value="1"/>
</dbReference>
<proteinExistence type="inferred from homology"/>
<evidence type="ECO:0000256" key="6">
    <source>
        <dbReference type="ARBA" id="ARBA00030966"/>
    </source>
</evidence>
<dbReference type="CDD" id="cd16274">
    <property type="entry name" value="PQQB-like_MBL-fold"/>
    <property type="match status" value="1"/>
</dbReference>
<reference evidence="9 10" key="1">
    <citation type="submission" date="2019-07" db="EMBL/GenBank/DDBJ databases">
        <title>The pathways for chlorine oxyanion respiration interact through the shared metabolite chlorate.</title>
        <authorList>
            <person name="Barnum T.P."/>
            <person name="Cheng Y."/>
            <person name="Hill K.A."/>
            <person name="Lucas L.N."/>
            <person name="Carlson H.K."/>
            <person name="Coates J.D."/>
        </authorList>
    </citation>
    <scope>NUCLEOTIDE SEQUENCE [LARGE SCALE GENOMIC DNA]</scope>
    <source>
        <strain evidence="9">BK-3</strain>
    </source>
</reference>
<name>A0A558D6N4_9GAMM</name>
<dbReference type="AlphaFoldDB" id="A0A558D6N4"/>
<feature type="domain" description="Metallo-beta-lactamase" evidence="8">
    <location>
        <begin position="50"/>
        <end position="276"/>
    </location>
</feature>
<evidence type="ECO:0000256" key="2">
    <source>
        <dbReference type="ARBA" id="ARBA00008481"/>
    </source>
</evidence>
<accession>A0A558D6N4</accession>
<evidence type="ECO:0000256" key="1">
    <source>
        <dbReference type="ARBA" id="ARBA00004886"/>
    </source>
</evidence>
<dbReference type="PANTHER" id="PTHR42663:SF7">
    <property type="entry name" value="COENZYME PQQ SYNTHESIS PROTEIN B"/>
    <property type="match status" value="1"/>
</dbReference>
<comment type="caution">
    <text evidence="9">The sequence shown here is derived from an EMBL/GenBank/DDBJ whole genome shotgun (WGS) entry which is preliminary data.</text>
</comment>
<gene>
    <name evidence="7 9" type="primary">pqqB</name>
    <name evidence="9" type="ORF">FHK82_07150</name>
</gene>
<dbReference type="HAMAP" id="MF_00653">
    <property type="entry name" value="PQQ_syn_PqqB"/>
    <property type="match status" value="1"/>
</dbReference>
<dbReference type="Pfam" id="PF12706">
    <property type="entry name" value="Lactamase_B_2"/>
    <property type="match status" value="1"/>
</dbReference>
<dbReference type="UniPathway" id="UPA00539"/>